<dbReference type="EMBL" id="JAQQAF010000004">
    <property type="protein sequence ID" value="KAJ8492535.1"/>
    <property type="molecule type" value="Genomic_DNA"/>
</dbReference>
<evidence type="ECO:0000313" key="4">
    <source>
        <dbReference type="Proteomes" id="UP001222027"/>
    </source>
</evidence>
<dbReference type="Proteomes" id="UP001222027">
    <property type="component" value="Unassembled WGS sequence"/>
</dbReference>
<feature type="domain" description="GBF-interacting protein 1 N-terminal" evidence="2">
    <location>
        <begin position="14"/>
        <end position="72"/>
    </location>
</feature>
<feature type="compositionally biased region" description="Polar residues" evidence="1">
    <location>
        <begin position="824"/>
        <end position="850"/>
    </location>
</feature>
<feature type="compositionally biased region" description="Polar residues" evidence="1">
    <location>
        <begin position="126"/>
        <end position="154"/>
    </location>
</feature>
<protein>
    <recommendedName>
        <fullName evidence="2">GBF-interacting protein 1 N-terminal domain-containing protein</fullName>
    </recommendedName>
</protein>
<dbReference type="PANTHER" id="PTHR46445">
    <property type="entry name" value="RNA POLYMERASE II DEGRADATION FACTOR-LIKE PROTEIN (DUF1296)"/>
    <property type="match status" value="1"/>
</dbReference>
<evidence type="ECO:0000259" key="2">
    <source>
        <dbReference type="Pfam" id="PF06972"/>
    </source>
</evidence>
<keyword evidence="4" id="KW-1185">Reference proteome</keyword>
<feature type="region of interest" description="Disordered" evidence="1">
    <location>
        <begin position="817"/>
        <end position="850"/>
    </location>
</feature>
<feature type="region of interest" description="Disordered" evidence="1">
    <location>
        <begin position="61"/>
        <end position="161"/>
    </location>
</feature>
<dbReference type="Pfam" id="PF06972">
    <property type="entry name" value="GIP1_N"/>
    <property type="match status" value="1"/>
</dbReference>
<dbReference type="AlphaFoldDB" id="A0AAV8RA68"/>
<reference evidence="3 4" key="1">
    <citation type="submission" date="2022-12" db="EMBL/GenBank/DDBJ databases">
        <title>Chromosome-scale assembly of the Ensete ventricosum genome.</title>
        <authorList>
            <person name="Dussert Y."/>
            <person name="Stocks J."/>
            <person name="Wendawek A."/>
            <person name="Woldeyes F."/>
            <person name="Nichols R.A."/>
            <person name="Borrell J.S."/>
        </authorList>
    </citation>
    <scope>NUCLEOTIDE SEQUENCE [LARGE SCALE GENOMIC DNA]</scope>
    <source>
        <strain evidence="4">cv. Maze</strain>
        <tissue evidence="3">Seeds</tissue>
    </source>
</reference>
<dbReference type="InterPro" id="IPR009060">
    <property type="entry name" value="UBA-like_sf"/>
</dbReference>
<dbReference type="InterPro" id="IPR009719">
    <property type="entry name" value="GIP1_N"/>
</dbReference>
<proteinExistence type="predicted"/>
<sequence length="850" mass="91813">MSGACRANGVAAPIPTGSRKLVQSLREIVHCPEPEIYAMLRECNMDPNEAVHRLLGQDTFHEVKSKRDKKREIREPPESRSRTVNGSSGRGTRVGTDRGARRASSQSSSTDYGTIKGKPNYKKENGTNALPKSSLLESATIASSPTQRPTSPSKSVPMGNVIQSTSITGGLSVPMQSSSVFQNSWLGKPGHVSMADIVKMGKPQSKPSSMPVMANEKSYMAQNADMLNMSHHKAKQLPATVLPSVLDPKLESCQESTRVLEISHNVRIAEGQHNVDDGWSLVDGQPMERVSTAPEISDSHLEEIHEIEESLNVKILPAESTSTSVFDRQIQVDTSKGASHINESLLISTNSYSSQRLDLDHHEGSLTAEDVILETSSDAADLSQLRIHETSTKPIEDSPAVIIPNHLRVTNADCAYLSFGSFGSGAFAGSFPSKPLESNLEVIPVIDDASRIANSDARNESDSNRQLKPLLTENVASRSDAGPENLDEPSTSQPEMVTNDPLDTSYGLQYNSTSESSYAISINGTTYTHPQGNTQMQSLSRLSSLMQQPNTLQNSILAASIPYLRDFDLPLSPLLTTQSIPTKYSTTESSISGSKISMPEALKPGVFSDAQSTPQTLPSTTMLTSILFPQNLPVHHYSQPALPLGHFANMISYPFLPHGYAYLPSVQQAFTANSPFHQSTAAVPSAGTKYSQPQYRSSLSVTSLPQASAIASAYGGFGSLGNIPGGYNTTASTNMMIGLDEALSLQYKEASRHVPLQQSGNPAMWIHGVGSRTMAALPASTFYNYPGQNQHSGFRQTQQSSHLGALGYPNLYHAQAGASHEHQQNLSDSNMSGSQTMQSQPTNQIWQHGY</sequence>
<evidence type="ECO:0000256" key="1">
    <source>
        <dbReference type="SAM" id="MobiDB-lite"/>
    </source>
</evidence>
<name>A0AAV8RA68_ENSVE</name>
<dbReference type="PANTHER" id="PTHR46445:SF3">
    <property type="entry name" value="RNA POLYMERASE II DEGRADATION FACTOR-LIKE PROTEIN (DUF1296)-RELATED"/>
    <property type="match status" value="1"/>
</dbReference>
<evidence type="ECO:0000313" key="3">
    <source>
        <dbReference type="EMBL" id="KAJ8492535.1"/>
    </source>
</evidence>
<feature type="region of interest" description="Disordered" evidence="1">
    <location>
        <begin position="454"/>
        <end position="502"/>
    </location>
</feature>
<comment type="caution">
    <text evidence="3">The sequence shown here is derived from an EMBL/GenBank/DDBJ whole genome shotgun (WGS) entry which is preliminary data.</text>
</comment>
<dbReference type="SUPFAM" id="SSF46934">
    <property type="entry name" value="UBA-like"/>
    <property type="match status" value="1"/>
</dbReference>
<organism evidence="3 4">
    <name type="scientific">Ensete ventricosum</name>
    <name type="common">Abyssinian banana</name>
    <name type="synonym">Musa ensete</name>
    <dbReference type="NCBI Taxonomy" id="4639"/>
    <lineage>
        <taxon>Eukaryota</taxon>
        <taxon>Viridiplantae</taxon>
        <taxon>Streptophyta</taxon>
        <taxon>Embryophyta</taxon>
        <taxon>Tracheophyta</taxon>
        <taxon>Spermatophyta</taxon>
        <taxon>Magnoliopsida</taxon>
        <taxon>Liliopsida</taxon>
        <taxon>Zingiberales</taxon>
        <taxon>Musaceae</taxon>
        <taxon>Ensete</taxon>
    </lineage>
</organism>
<gene>
    <name evidence="3" type="ORF">OPV22_014256</name>
</gene>
<accession>A0AAV8RA68</accession>
<feature type="compositionally biased region" description="Basic and acidic residues" evidence="1">
    <location>
        <begin position="61"/>
        <end position="81"/>
    </location>
</feature>